<evidence type="ECO:0000256" key="1">
    <source>
        <dbReference type="SAM" id="Phobius"/>
    </source>
</evidence>
<accession>A0ABW3IJN0</accession>
<evidence type="ECO:0000313" key="3">
    <source>
        <dbReference type="EMBL" id="MFD0978297.1"/>
    </source>
</evidence>
<keyword evidence="1" id="KW-0812">Transmembrane</keyword>
<organism evidence="3 4">
    <name type="scientific">Tropicimonas aquimaris</name>
    <dbReference type="NCBI Taxonomy" id="914152"/>
    <lineage>
        <taxon>Bacteria</taxon>
        <taxon>Pseudomonadati</taxon>
        <taxon>Pseudomonadota</taxon>
        <taxon>Alphaproteobacteria</taxon>
        <taxon>Rhodobacterales</taxon>
        <taxon>Roseobacteraceae</taxon>
        <taxon>Tropicimonas</taxon>
    </lineage>
</organism>
<comment type="caution">
    <text evidence="3">The sequence shown here is derived from an EMBL/GenBank/DDBJ whole genome shotgun (WGS) entry which is preliminary data.</text>
</comment>
<feature type="domain" description="DUF7867" evidence="2">
    <location>
        <begin position="171"/>
        <end position="459"/>
    </location>
</feature>
<evidence type="ECO:0000259" key="2">
    <source>
        <dbReference type="Pfam" id="PF25269"/>
    </source>
</evidence>
<dbReference type="InterPro" id="IPR057189">
    <property type="entry name" value="DUF7867"/>
</dbReference>
<dbReference type="EMBL" id="JBHTJT010000005">
    <property type="protein sequence ID" value="MFD0978297.1"/>
    <property type="molecule type" value="Genomic_DNA"/>
</dbReference>
<sequence length="487" mass="51859">MMKGVLRAAGRFGRDDSGVGTVFSLYMLIVVLGILGIMLDSTQGWWNKTRLAAAADIGAHAGAVAIANNVPEAQLKSDVAAIVEENMPRTIFGQVIDSSVDVALVHYDIKTNQFDGTNDPNTVIVRLQRTRARGNDIRTFLLKFANVSSLEATIFSAAVFDTNGKCTSSDGIYAQSTVTLTSQTDIGAGFCVHSNDKVWLPQQNTFQPGAYVSMPKLALCEDKCQDSANPGIVAVESYMHIPDIAAWIQDTYDAFAYAGVIGQTEIVEEFFDGVVVGDQTELIDKKIIASSVQLGSVVTMNQEQFNSVEKLPSGLIYVVTCTSGGSGAKTWLNFSATTAQMSHAALMTNCNINFGDGARAVGSVIVTTRESSNATVKAGSSVTVADPSKACNEDERTILMSKSKVSVPAEFTISNLTMVVDDDVDIASATSSGIISKGLSIYSSQRVKFSAQHTFRTCGTPDAFLTPTAKVLRLVMPPQMSNVASAI</sequence>
<name>A0ABW3IJN0_9RHOB</name>
<dbReference type="Proteomes" id="UP001597108">
    <property type="component" value="Unassembled WGS sequence"/>
</dbReference>
<feature type="transmembrane region" description="Helical" evidence="1">
    <location>
        <begin position="21"/>
        <end position="39"/>
    </location>
</feature>
<dbReference type="Pfam" id="PF25269">
    <property type="entry name" value="DUF7867"/>
    <property type="match status" value="1"/>
</dbReference>
<proteinExistence type="predicted"/>
<keyword evidence="1" id="KW-1133">Transmembrane helix</keyword>
<keyword evidence="4" id="KW-1185">Reference proteome</keyword>
<protein>
    <recommendedName>
        <fullName evidence="2">DUF7867 domain-containing protein</fullName>
    </recommendedName>
</protein>
<reference evidence="4" key="1">
    <citation type="journal article" date="2019" name="Int. J. Syst. Evol. Microbiol.">
        <title>The Global Catalogue of Microorganisms (GCM) 10K type strain sequencing project: providing services to taxonomists for standard genome sequencing and annotation.</title>
        <authorList>
            <consortium name="The Broad Institute Genomics Platform"/>
            <consortium name="The Broad Institute Genome Sequencing Center for Infectious Disease"/>
            <person name="Wu L."/>
            <person name="Ma J."/>
        </authorList>
    </citation>
    <scope>NUCLEOTIDE SEQUENCE [LARGE SCALE GENOMIC DNA]</scope>
    <source>
        <strain evidence="4">CCUG 60524</strain>
    </source>
</reference>
<gene>
    <name evidence="3" type="ORF">ACFQ2S_01415</name>
</gene>
<evidence type="ECO:0000313" key="4">
    <source>
        <dbReference type="Proteomes" id="UP001597108"/>
    </source>
</evidence>
<keyword evidence="1" id="KW-0472">Membrane</keyword>